<dbReference type="EMBL" id="JZDQ02000009">
    <property type="protein sequence ID" value="OIJ27366.1"/>
    <property type="molecule type" value="Genomic_DNA"/>
</dbReference>
<feature type="transmembrane region" description="Helical" evidence="6">
    <location>
        <begin position="525"/>
        <end position="545"/>
    </location>
</feature>
<dbReference type="PROSITE" id="PS50156">
    <property type="entry name" value="SSD"/>
    <property type="match status" value="1"/>
</dbReference>
<feature type="transmembrane region" description="Helical" evidence="6">
    <location>
        <begin position="179"/>
        <end position="198"/>
    </location>
</feature>
<organism evidence="8 9">
    <name type="scientific">Nocardioides luteus</name>
    <dbReference type="NCBI Taxonomy" id="1844"/>
    <lineage>
        <taxon>Bacteria</taxon>
        <taxon>Bacillati</taxon>
        <taxon>Actinomycetota</taxon>
        <taxon>Actinomycetes</taxon>
        <taxon>Propionibacteriales</taxon>
        <taxon>Nocardioidaceae</taxon>
        <taxon>Nocardioides</taxon>
    </lineage>
</organism>
<evidence type="ECO:0000313" key="8">
    <source>
        <dbReference type="EMBL" id="OIJ27366.1"/>
    </source>
</evidence>
<evidence type="ECO:0000256" key="3">
    <source>
        <dbReference type="ARBA" id="ARBA00022692"/>
    </source>
</evidence>
<keyword evidence="4 6" id="KW-1133">Transmembrane helix</keyword>
<reference evidence="8" key="1">
    <citation type="submission" date="2016-10" db="EMBL/GenBank/DDBJ databases">
        <title>Draft Genome Sequence of Nocardioides luteus Strain BAFB, an Alkane-Degrading Bacterium Isolated from JP-7 Polluted Soil.</title>
        <authorList>
            <person name="Brown L."/>
            <person name="Ruiz O.N."/>
            <person name="Gunasekera T."/>
        </authorList>
    </citation>
    <scope>NUCLEOTIDE SEQUENCE [LARGE SCALE GENOMIC DNA]</scope>
    <source>
        <strain evidence="8">BAFB</strain>
    </source>
</reference>
<feature type="transmembrane region" description="Helical" evidence="6">
    <location>
        <begin position="635"/>
        <end position="657"/>
    </location>
</feature>
<dbReference type="PANTHER" id="PTHR33406">
    <property type="entry name" value="MEMBRANE PROTEIN MJ1562-RELATED"/>
    <property type="match status" value="1"/>
</dbReference>
<feature type="domain" description="SSD" evidence="7">
    <location>
        <begin position="195"/>
        <end position="327"/>
    </location>
</feature>
<keyword evidence="5 6" id="KW-0472">Membrane</keyword>
<dbReference type="AlphaFoldDB" id="A0A1J4N799"/>
<feature type="transmembrane region" description="Helical" evidence="6">
    <location>
        <begin position="205"/>
        <end position="225"/>
    </location>
</feature>
<evidence type="ECO:0000256" key="6">
    <source>
        <dbReference type="SAM" id="Phobius"/>
    </source>
</evidence>
<name>A0A1J4N799_9ACTN</name>
<dbReference type="RefSeq" id="WP_045551517.1">
    <property type="nucleotide sequence ID" value="NZ_JZDQ02000009.1"/>
</dbReference>
<feature type="transmembrane region" description="Helical" evidence="6">
    <location>
        <begin position="304"/>
        <end position="329"/>
    </location>
</feature>
<protein>
    <recommendedName>
        <fullName evidence="7">SSD domain-containing protein</fullName>
    </recommendedName>
</protein>
<comment type="caution">
    <text evidence="8">The sequence shown here is derived from an EMBL/GenBank/DDBJ whole genome shotgun (WGS) entry which is preliminary data.</text>
</comment>
<feature type="transmembrane region" description="Helical" evidence="6">
    <location>
        <begin position="231"/>
        <end position="250"/>
    </location>
</feature>
<dbReference type="Pfam" id="PF03176">
    <property type="entry name" value="MMPL"/>
    <property type="match status" value="2"/>
</dbReference>
<evidence type="ECO:0000259" key="7">
    <source>
        <dbReference type="PROSITE" id="PS50156"/>
    </source>
</evidence>
<keyword evidence="2" id="KW-1003">Cell membrane</keyword>
<dbReference type="GO" id="GO:0005886">
    <property type="term" value="C:plasma membrane"/>
    <property type="evidence" value="ECO:0007669"/>
    <property type="project" value="UniProtKB-SubCell"/>
</dbReference>
<dbReference type="PANTHER" id="PTHR33406:SF13">
    <property type="entry name" value="MEMBRANE PROTEIN YDFJ"/>
    <property type="match status" value="1"/>
</dbReference>
<comment type="subcellular location">
    <subcellularLocation>
        <location evidence="1">Cell membrane</location>
        <topology evidence="1">Multi-pass membrane protein</topology>
    </subcellularLocation>
</comment>
<dbReference type="STRING" id="1844.UG56_008275"/>
<dbReference type="InterPro" id="IPR000731">
    <property type="entry name" value="SSD"/>
</dbReference>
<dbReference type="InterPro" id="IPR004869">
    <property type="entry name" value="MMPL_dom"/>
</dbReference>
<keyword evidence="3 6" id="KW-0812">Transmembrane</keyword>
<evidence type="ECO:0000313" key="9">
    <source>
        <dbReference type="Proteomes" id="UP000033772"/>
    </source>
</evidence>
<feature type="transmembrane region" description="Helical" evidence="6">
    <location>
        <begin position="367"/>
        <end position="386"/>
    </location>
</feature>
<feature type="transmembrane region" description="Helical" evidence="6">
    <location>
        <begin position="557"/>
        <end position="578"/>
    </location>
</feature>
<feature type="transmembrane region" description="Helical" evidence="6">
    <location>
        <begin position="270"/>
        <end position="298"/>
    </location>
</feature>
<gene>
    <name evidence="8" type="ORF">UG56_008275</name>
</gene>
<dbReference type="Proteomes" id="UP000033772">
    <property type="component" value="Unassembled WGS sequence"/>
</dbReference>
<dbReference type="SUPFAM" id="SSF82866">
    <property type="entry name" value="Multidrug efflux transporter AcrB transmembrane domain"/>
    <property type="match status" value="2"/>
</dbReference>
<evidence type="ECO:0000256" key="5">
    <source>
        <dbReference type="ARBA" id="ARBA00023136"/>
    </source>
</evidence>
<dbReference type="OrthoDB" id="7051771at2"/>
<feature type="transmembrane region" description="Helical" evidence="6">
    <location>
        <begin position="669"/>
        <end position="694"/>
    </location>
</feature>
<proteinExistence type="predicted"/>
<feature type="transmembrane region" description="Helical" evidence="6">
    <location>
        <begin position="590"/>
        <end position="614"/>
    </location>
</feature>
<evidence type="ECO:0000256" key="4">
    <source>
        <dbReference type="ARBA" id="ARBA00022989"/>
    </source>
</evidence>
<keyword evidence="9" id="KW-1185">Reference proteome</keyword>
<accession>A0A1J4N799</accession>
<evidence type="ECO:0000256" key="2">
    <source>
        <dbReference type="ARBA" id="ARBA00022475"/>
    </source>
</evidence>
<evidence type="ECO:0000256" key="1">
    <source>
        <dbReference type="ARBA" id="ARBA00004651"/>
    </source>
</evidence>
<sequence>MSSYLYRLGRLVARRAKTVLALWLLLAVLLGALTVSLGGKLQDDFTIPGTESQQGLDALTQRFPEVSGTSAQLVFVAPEGERIEDHRKEVRAVLDAVEKVDHVATVTDPLAKDSRTVSDNGRDALATVQFDLDLDELPDGVTADLEKAAELPSGSSLELHVGGDAYSVTGVHVSATEGIGILIALLVLAITFGSLLAAGLPILTALLGVAIAMAGIFSVASITNISATTPTLALMIGLAVGIDYALFVIARHRSQLAHGLGVEESIARAVATAGSAVIFAGVTVIIALCGLVVAGIPFLAVMGYAAASAVLVAVLVALTAVPALLAIAGERLRPKPGSRAHRREAVAEGRPHATTLGARWVRLVTKVPVLTVVVSLLVIAVLAIPARDLALGLNDNGSADPGTAPRETYDLISRDFGPGYNAPLFVTADIIDTTDPVGVMDSLGKALGGYDGVQKVALATPNRTADLGLVVIYPTTEKSDPATAALVKSIRADGGALEKRFGIEDVRVTGQTAVAIDVSARLSGAILPFGAVVVGLSLILLTVVFRSIAVPLKATLGYVLSVAASFGVVAAVFEWGWGADLFNVAKVGPVIAFFPIILMGVLFGLAMDYEVFLVSRMREDYVHTGDARASVDSGFVASARVVTAAALIMIGVFAAFVPHGDPIVKPMALGLTVGVLVDAFLVRMTLVPAVLALLGRGAWWLPRWLDRRLPVLDIEGEALVHHLEHADYVAAHGEVAMRAHEVEVPGALAPLTFDLRPGGLGIVHGADPVARSAALAAITGRLGFTGSLVVLDRLLPEEAGAVRSRAALVDDVSEAVRLAGARRVPALVAIDSPTSLDPGQLAALSALTSRGTTVLLGMPSVPAVPQVADALVPVRALPVLTDPAASVADLETVR</sequence>
<dbReference type="InterPro" id="IPR050545">
    <property type="entry name" value="Mycobact_MmpL"/>
</dbReference>
<dbReference type="Gene3D" id="1.20.1640.10">
    <property type="entry name" value="Multidrug efflux transporter AcrB transmembrane domain"/>
    <property type="match status" value="2"/>
</dbReference>